<dbReference type="EMBL" id="LXQA010252684">
    <property type="protein sequence ID" value="MCI38163.1"/>
    <property type="molecule type" value="Genomic_DNA"/>
</dbReference>
<reference evidence="1 2" key="1">
    <citation type="journal article" date="2018" name="Front. Plant Sci.">
        <title>Red Clover (Trifolium pratense) and Zigzag Clover (T. medium) - A Picture of Genomic Similarities and Differences.</title>
        <authorList>
            <person name="Dluhosova J."/>
            <person name="Istvanek J."/>
            <person name="Nedelnik J."/>
            <person name="Repkova J."/>
        </authorList>
    </citation>
    <scope>NUCLEOTIDE SEQUENCE [LARGE SCALE GENOMIC DNA]</scope>
    <source>
        <strain evidence="2">cv. 10/8</strain>
        <tissue evidence="1">Leaf</tissue>
    </source>
</reference>
<comment type="caution">
    <text evidence="1">The sequence shown here is derived from an EMBL/GenBank/DDBJ whole genome shotgun (WGS) entry which is preliminary data.</text>
</comment>
<name>A0A392RNH5_9FABA</name>
<dbReference type="AlphaFoldDB" id="A0A392RNH5"/>
<accession>A0A392RNH5</accession>
<keyword evidence="2" id="KW-1185">Reference proteome</keyword>
<proteinExistence type="predicted"/>
<dbReference type="Proteomes" id="UP000265520">
    <property type="component" value="Unassembled WGS sequence"/>
</dbReference>
<feature type="non-terminal residue" evidence="1">
    <location>
        <position position="1"/>
    </location>
</feature>
<evidence type="ECO:0000313" key="2">
    <source>
        <dbReference type="Proteomes" id="UP000265520"/>
    </source>
</evidence>
<organism evidence="1 2">
    <name type="scientific">Trifolium medium</name>
    <dbReference type="NCBI Taxonomy" id="97028"/>
    <lineage>
        <taxon>Eukaryota</taxon>
        <taxon>Viridiplantae</taxon>
        <taxon>Streptophyta</taxon>
        <taxon>Embryophyta</taxon>
        <taxon>Tracheophyta</taxon>
        <taxon>Spermatophyta</taxon>
        <taxon>Magnoliopsida</taxon>
        <taxon>eudicotyledons</taxon>
        <taxon>Gunneridae</taxon>
        <taxon>Pentapetalae</taxon>
        <taxon>rosids</taxon>
        <taxon>fabids</taxon>
        <taxon>Fabales</taxon>
        <taxon>Fabaceae</taxon>
        <taxon>Papilionoideae</taxon>
        <taxon>50 kb inversion clade</taxon>
        <taxon>NPAAA clade</taxon>
        <taxon>Hologalegina</taxon>
        <taxon>IRL clade</taxon>
        <taxon>Trifolieae</taxon>
        <taxon>Trifolium</taxon>
    </lineage>
</organism>
<sequence length="44" mass="4880">RSERGRKSFETVVSDLRLGEVFRHGGATVWPDGHRAGGELECKP</sequence>
<protein>
    <submittedName>
        <fullName evidence="1">Uncharacterized protein</fullName>
    </submittedName>
</protein>
<evidence type="ECO:0000313" key="1">
    <source>
        <dbReference type="EMBL" id="MCI38163.1"/>
    </source>
</evidence>